<dbReference type="GeneID" id="72000389"/>
<feature type="compositionally biased region" description="Low complexity" evidence="1">
    <location>
        <begin position="193"/>
        <end position="202"/>
    </location>
</feature>
<evidence type="ECO:0000313" key="3">
    <source>
        <dbReference type="Proteomes" id="UP000814176"/>
    </source>
</evidence>
<organism evidence="2 3">
    <name type="scientific">Rhodofomes roseus</name>
    <dbReference type="NCBI Taxonomy" id="34475"/>
    <lineage>
        <taxon>Eukaryota</taxon>
        <taxon>Fungi</taxon>
        <taxon>Dikarya</taxon>
        <taxon>Basidiomycota</taxon>
        <taxon>Agaricomycotina</taxon>
        <taxon>Agaricomycetes</taxon>
        <taxon>Polyporales</taxon>
        <taxon>Rhodofomes</taxon>
    </lineage>
</organism>
<evidence type="ECO:0008006" key="4">
    <source>
        <dbReference type="Google" id="ProtNLM"/>
    </source>
</evidence>
<keyword evidence="3" id="KW-1185">Reference proteome</keyword>
<name>A0ABQ8KEC9_9APHY</name>
<feature type="compositionally biased region" description="Polar residues" evidence="1">
    <location>
        <begin position="244"/>
        <end position="255"/>
    </location>
</feature>
<feature type="compositionally biased region" description="Polar residues" evidence="1">
    <location>
        <begin position="280"/>
        <end position="292"/>
    </location>
</feature>
<evidence type="ECO:0000256" key="1">
    <source>
        <dbReference type="SAM" id="MobiDB-lite"/>
    </source>
</evidence>
<accession>A0ABQ8KEC9</accession>
<gene>
    <name evidence="2" type="ORF">C8Q71DRAFT_66143</name>
</gene>
<dbReference type="RefSeq" id="XP_047778383.1">
    <property type="nucleotide sequence ID" value="XM_047919657.1"/>
</dbReference>
<evidence type="ECO:0000313" key="2">
    <source>
        <dbReference type="EMBL" id="KAH9836098.1"/>
    </source>
</evidence>
<feature type="region of interest" description="Disordered" evidence="1">
    <location>
        <begin position="1"/>
        <end position="69"/>
    </location>
</feature>
<sequence length="292" mass="30757">MSQQDESRRGRYNRDGTYNPSPPGGSDSNGSGSGGSSGNHRPPATLYLGSQSEGAPSDTSSVHRNTRYYATRIGQDIPVVDQARRPDDLPTPGYSRCPQCSAYYNTSDTRIHGHVCGDHEGRRRRLQPIPGLNESLSPRVGSTPSATTSSSYMTPGSSWHLPSPGSSEPAHTVGSGVSYYSGLHPGGRHSGEGHSSTGSSVSWDPHYPAVQPYGYPVQGHAGGWGSHNPALSLYGQPVPGQQYPHASSIRTTTSAPARYPSHAQGSALSSTSSPSGGSGQQPDTRSHSSWPY</sequence>
<reference evidence="2 3" key="1">
    <citation type="journal article" date="2021" name="Environ. Microbiol.">
        <title>Gene family expansions and transcriptome signatures uncover fungal adaptations to wood decay.</title>
        <authorList>
            <person name="Hage H."/>
            <person name="Miyauchi S."/>
            <person name="Viragh M."/>
            <person name="Drula E."/>
            <person name="Min B."/>
            <person name="Chaduli D."/>
            <person name="Navarro D."/>
            <person name="Favel A."/>
            <person name="Norest M."/>
            <person name="Lesage-Meessen L."/>
            <person name="Balint B."/>
            <person name="Merenyi Z."/>
            <person name="de Eugenio L."/>
            <person name="Morin E."/>
            <person name="Martinez A.T."/>
            <person name="Baldrian P."/>
            <person name="Stursova M."/>
            <person name="Martinez M.J."/>
            <person name="Novotny C."/>
            <person name="Magnuson J.K."/>
            <person name="Spatafora J.W."/>
            <person name="Maurice S."/>
            <person name="Pangilinan J."/>
            <person name="Andreopoulos W."/>
            <person name="LaButti K."/>
            <person name="Hundley H."/>
            <person name="Na H."/>
            <person name="Kuo A."/>
            <person name="Barry K."/>
            <person name="Lipzen A."/>
            <person name="Henrissat B."/>
            <person name="Riley R."/>
            <person name="Ahrendt S."/>
            <person name="Nagy L.G."/>
            <person name="Grigoriev I.V."/>
            <person name="Martin F."/>
            <person name="Rosso M.N."/>
        </authorList>
    </citation>
    <scope>NUCLEOTIDE SEQUENCE [LARGE SCALE GENOMIC DNA]</scope>
    <source>
        <strain evidence="2 3">CIRM-BRFM 1785</strain>
    </source>
</reference>
<dbReference type="Proteomes" id="UP000814176">
    <property type="component" value="Unassembled WGS sequence"/>
</dbReference>
<feature type="compositionally biased region" description="Basic and acidic residues" evidence="1">
    <location>
        <begin position="1"/>
        <end position="14"/>
    </location>
</feature>
<protein>
    <recommendedName>
        <fullName evidence="4">C2H2-type domain-containing protein</fullName>
    </recommendedName>
</protein>
<dbReference type="EMBL" id="JADCUA010000011">
    <property type="protein sequence ID" value="KAH9836098.1"/>
    <property type="molecule type" value="Genomic_DNA"/>
</dbReference>
<feature type="compositionally biased region" description="Low complexity" evidence="1">
    <location>
        <begin position="265"/>
        <end position="275"/>
    </location>
</feature>
<comment type="caution">
    <text evidence="2">The sequence shown here is derived from an EMBL/GenBank/DDBJ whole genome shotgun (WGS) entry which is preliminary data.</text>
</comment>
<feature type="compositionally biased region" description="Polar residues" evidence="1">
    <location>
        <begin position="134"/>
        <end position="157"/>
    </location>
</feature>
<proteinExistence type="predicted"/>
<feature type="compositionally biased region" description="Polar residues" evidence="1">
    <location>
        <begin position="48"/>
        <end position="63"/>
    </location>
</feature>
<feature type="region of interest" description="Disordered" evidence="1">
    <location>
        <begin position="119"/>
        <end position="203"/>
    </location>
</feature>
<feature type="region of interest" description="Disordered" evidence="1">
    <location>
        <begin position="235"/>
        <end position="292"/>
    </location>
</feature>